<comment type="pathway">
    <text evidence="2">Amino-acid biosynthesis; L-serine biosynthesis; L-serine from 3-phospho-D-glycerate: step 3/3.</text>
</comment>
<evidence type="ECO:0000256" key="2">
    <source>
        <dbReference type="ARBA" id="ARBA00005135"/>
    </source>
</evidence>
<dbReference type="InterPro" id="IPR004469">
    <property type="entry name" value="PSP"/>
</dbReference>
<gene>
    <name evidence="15" type="ORF">AAJCM20276_05800</name>
</gene>
<dbReference type="SFLD" id="SFLDF00029">
    <property type="entry name" value="phosphoserine_phosphatase"/>
    <property type="match status" value="1"/>
</dbReference>
<keyword evidence="10" id="KW-0718">Serine biosynthesis</keyword>
<keyword evidence="8" id="KW-0378">Hydrolase</keyword>
<comment type="catalytic activity">
    <reaction evidence="12">
        <text>O-phospho-L-serine + H2O = L-serine + phosphate</text>
        <dbReference type="Rhea" id="RHEA:21208"/>
        <dbReference type="ChEBI" id="CHEBI:15377"/>
        <dbReference type="ChEBI" id="CHEBI:33384"/>
        <dbReference type="ChEBI" id="CHEBI:43474"/>
        <dbReference type="ChEBI" id="CHEBI:57524"/>
        <dbReference type="EC" id="3.1.3.3"/>
    </reaction>
</comment>
<comment type="cofactor">
    <cofactor evidence="1">
        <name>Mg(2+)</name>
        <dbReference type="ChEBI" id="CHEBI:18420"/>
    </cofactor>
</comment>
<dbReference type="Gene3D" id="3.40.50.1000">
    <property type="entry name" value="HAD superfamily/HAD-like"/>
    <property type="match status" value="1"/>
</dbReference>
<evidence type="ECO:0000256" key="4">
    <source>
        <dbReference type="ARBA" id="ARBA00012640"/>
    </source>
</evidence>
<dbReference type="AlphaFoldDB" id="A0A6S6PG55"/>
<dbReference type="InterPro" id="IPR023214">
    <property type="entry name" value="HAD_sf"/>
</dbReference>
<dbReference type="SFLD" id="SFLDG01137">
    <property type="entry name" value="C1.6.1:_Phosphoserine_Phosphat"/>
    <property type="match status" value="1"/>
</dbReference>
<keyword evidence="6" id="KW-0028">Amino-acid biosynthesis</keyword>
<name>A0A6S6PG55_ACEAC</name>
<evidence type="ECO:0000313" key="15">
    <source>
        <dbReference type="EMBL" id="BCI65956.1"/>
    </source>
</evidence>
<dbReference type="SFLD" id="SFLDG01136">
    <property type="entry name" value="C1.6:_Phosphoserine_Phosphatas"/>
    <property type="match status" value="1"/>
</dbReference>
<dbReference type="UniPathway" id="UPA00135">
    <property type="reaction ID" value="UER00198"/>
</dbReference>
<dbReference type="InterPro" id="IPR050582">
    <property type="entry name" value="HAD-like_SerB"/>
</dbReference>
<comment type="catalytic activity">
    <reaction evidence="13">
        <text>O-phospho-D-serine + H2O = D-serine + phosphate</text>
        <dbReference type="Rhea" id="RHEA:24873"/>
        <dbReference type="ChEBI" id="CHEBI:15377"/>
        <dbReference type="ChEBI" id="CHEBI:35247"/>
        <dbReference type="ChEBI" id="CHEBI:43474"/>
        <dbReference type="ChEBI" id="CHEBI:58680"/>
        <dbReference type="EC" id="3.1.3.3"/>
    </reaction>
</comment>
<dbReference type="GO" id="GO:0005737">
    <property type="term" value="C:cytoplasm"/>
    <property type="evidence" value="ECO:0007669"/>
    <property type="project" value="TreeGrafter"/>
</dbReference>
<dbReference type="SUPFAM" id="SSF56784">
    <property type="entry name" value="HAD-like"/>
    <property type="match status" value="1"/>
</dbReference>
<keyword evidence="9" id="KW-0460">Magnesium</keyword>
<dbReference type="InterPro" id="IPR036412">
    <property type="entry name" value="HAD-like_sf"/>
</dbReference>
<dbReference type="NCBIfam" id="TIGR00338">
    <property type="entry name" value="serB"/>
    <property type="match status" value="1"/>
</dbReference>
<dbReference type="PANTHER" id="PTHR43344:SF2">
    <property type="entry name" value="PHOSPHOSERINE PHOSPHATASE"/>
    <property type="match status" value="1"/>
</dbReference>
<dbReference type="EMBL" id="AP023326">
    <property type="protein sequence ID" value="BCI65956.1"/>
    <property type="molecule type" value="Genomic_DNA"/>
</dbReference>
<dbReference type="Pfam" id="PF12710">
    <property type="entry name" value="HAD"/>
    <property type="match status" value="1"/>
</dbReference>
<evidence type="ECO:0000256" key="6">
    <source>
        <dbReference type="ARBA" id="ARBA00022605"/>
    </source>
</evidence>
<dbReference type="SFLD" id="SFLDS00003">
    <property type="entry name" value="Haloacid_Dehalogenase"/>
    <property type="match status" value="1"/>
</dbReference>
<evidence type="ECO:0000256" key="9">
    <source>
        <dbReference type="ARBA" id="ARBA00022842"/>
    </source>
</evidence>
<evidence type="ECO:0000256" key="5">
    <source>
        <dbReference type="ARBA" id="ARBA00015196"/>
    </source>
</evidence>
<evidence type="ECO:0000256" key="10">
    <source>
        <dbReference type="ARBA" id="ARBA00023299"/>
    </source>
</evidence>
<dbReference type="PANTHER" id="PTHR43344">
    <property type="entry name" value="PHOSPHOSERINE PHOSPHATASE"/>
    <property type="match status" value="1"/>
</dbReference>
<evidence type="ECO:0000313" key="16">
    <source>
        <dbReference type="Proteomes" id="UP000515220"/>
    </source>
</evidence>
<comment type="similarity">
    <text evidence="3">Belongs to the HAD-like hydrolase superfamily. SerB family.</text>
</comment>
<dbReference type="GO" id="GO:0036424">
    <property type="term" value="F:L-phosphoserine phosphatase activity"/>
    <property type="evidence" value="ECO:0007669"/>
    <property type="project" value="InterPro"/>
</dbReference>
<dbReference type="EC" id="3.1.3.3" evidence="4"/>
<keyword evidence="7" id="KW-0479">Metal-binding</keyword>
<evidence type="ECO:0000256" key="7">
    <source>
        <dbReference type="ARBA" id="ARBA00022723"/>
    </source>
</evidence>
<feature type="active site" description="Proton donor" evidence="14">
    <location>
        <position position="86"/>
    </location>
</feature>
<evidence type="ECO:0000256" key="13">
    <source>
        <dbReference type="ARBA" id="ARBA00048523"/>
    </source>
</evidence>
<dbReference type="RefSeq" id="WP_185229993.1">
    <property type="nucleotide sequence ID" value="NZ_AP023326.1"/>
</dbReference>
<reference evidence="15 16" key="1">
    <citation type="submission" date="2020-07" db="EMBL/GenBank/DDBJ databases">
        <title>Complete Genome Sequence of an acetic acid bacterium, Acetobacter aceti JCM20276.</title>
        <authorList>
            <person name="Hirose Y."/>
            <person name="Mihara H."/>
        </authorList>
    </citation>
    <scope>NUCLEOTIDE SEQUENCE [LARGE SCALE GENOMIC DNA]</scope>
    <source>
        <strain evidence="15 16">JCM20276</strain>
    </source>
</reference>
<dbReference type="GO" id="GO:0000287">
    <property type="term" value="F:magnesium ion binding"/>
    <property type="evidence" value="ECO:0007669"/>
    <property type="project" value="TreeGrafter"/>
</dbReference>
<feature type="active site" description="Nucleophile" evidence="14">
    <location>
        <position position="84"/>
    </location>
</feature>
<evidence type="ECO:0000256" key="8">
    <source>
        <dbReference type="ARBA" id="ARBA00022801"/>
    </source>
</evidence>
<dbReference type="Proteomes" id="UP000515220">
    <property type="component" value="Chromosome"/>
</dbReference>
<evidence type="ECO:0000256" key="1">
    <source>
        <dbReference type="ARBA" id="ARBA00001946"/>
    </source>
</evidence>
<proteinExistence type="inferred from homology"/>
<evidence type="ECO:0000256" key="12">
    <source>
        <dbReference type="ARBA" id="ARBA00048138"/>
    </source>
</evidence>
<accession>A0A6S6PG55</accession>
<evidence type="ECO:0000256" key="11">
    <source>
        <dbReference type="ARBA" id="ARBA00031693"/>
    </source>
</evidence>
<evidence type="ECO:0000256" key="3">
    <source>
        <dbReference type="ARBA" id="ARBA00009184"/>
    </source>
</evidence>
<organism evidence="15 16">
    <name type="scientific">Acetobacter aceti</name>
    <dbReference type="NCBI Taxonomy" id="435"/>
    <lineage>
        <taxon>Bacteria</taxon>
        <taxon>Pseudomonadati</taxon>
        <taxon>Pseudomonadota</taxon>
        <taxon>Alphaproteobacteria</taxon>
        <taxon>Acetobacterales</taxon>
        <taxon>Acetobacteraceae</taxon>
        <taxon>Acetobacter</taxon>
        <taxon>Acetobacter subgen. Acetobacter</taxon>
    </lineage>
</organism>
<dbReference type="GO" id="GO:0006564">
    <property type="term" value="P:L-serine biosynthetic process"/>
    <property type="evidence" value="ECO:0007669"/>
    <property type="project" value="UniProtKB-KW"/>
</dbReference>
<protein>
    <recommendedName>
        <fullName evidence="5">Phosphoserine phosphatase</fullName>
        <ecNumber evidence="4">3.1.3.3</ecNumber>
    </recommendedName>
    <alternativeName>
        <fullName evidence="11">O-phosphoserine phosphohydrolase</fullName>
    </alternativeName>
</protein>
<sequence length="309" mass="32499">MSAILTLVANREATSLTPQDIALASTLAAGGETTILSPGEAVDIACAPLTPAQIDAICLALTDRAIDVLYGPSENRRRKILVADMDSTIVANETLDDIAVHAERIRPGIGEEVAAVTRRSMNGEIDFQTSLRNRVAFLRDLPASLLEDAWKDVKINPGARTLVQTMKANGAATALVSGGFTWFTARVGAACGFAENHANILNVTGDTLDGTVGEPILGPDAKLQHLIRIAATAGAPLSAALTIGDGANDLPMLRAAGLGIGFHAKPVVRKEIVNRIEHGTLRTALFAQGYRASELVEDYGVSSVKQDDD</sequence>
<evidence type="ECO:0000256" key="14">
    <source>
        <dbReference type="PIRSR" id="PIRSR604469-1"/>
    </source>
</evidence>
<dbReference type="NCBIfam" id="TIGR01488">
    <property type="entry name" value="HAD-SF-IB"/>
    <property type="match status" value="1"/>
</dbReference>